<protein>
    <submittedName>
        <fullName evidence="8">Methyl-accepting chemotaxis protein</fullName>
    </submittedName>
</protein>
<evidence type="ECO:0000256" key="3">
    <source>
        <dbReference type="ARBA" id="ARBA00029447"/>
    </source>
</evidence>
<evidence type="ECO:0000256" key="2">
    <source>
        <dbReference type="ARBA" id="ARBA00023224"/>
    </source>
</evidence>
<feature type="domain" description="PAC" evidence="6">
    <location>
        <begin position="337"/>
        <end position="389"/>
    </location>
</feature>
<organism evidence="8 9">
    <name type="scientific">Agaribacter flavus</name>
    <dbReference type="NCBI Taxonomy" id="1902781"/>
    <lineage>
        <taxon>Bacteria</taxon>
        <taxon>Pseudomonadati</taxon>
        <taxon>Pseudomonadota</taxon>
        <taxon>Gammaproteobacteria</taxon>
        <taxon>Alteromonadales</taxon>
        <taxon>Alteromonadaceae</taxon>
        <taxon>Agaribacter</taxon>
    </lineage>
</organism>
<evidence type="ECO:0000313" key="8">
    <source>
        <dbReference type="EMBL" id="MFC3120774.1"/>
    </source>
</evidence>
<dbReference type="InterPro" id="IPR013656">
    <property type="entry name" value="PAS_4"/>
</dbReference>
<dbReference type="InterPro" id="IPR003660">
    <property type="entry name" value="HAMP_dom"/>
</dbReference>
<dbReference type="SUPFAM" id="SSF55785">
    <property type="entry name" value="PYP-like sensor domain (PAS domain)"/>
    <property type="match status" value="2"/>
</dbReference>
<keyword evidence="2 4" id="KW-0807">Transducer</keyword>
<dbReference type="SMART" id="SM00086">
    <property type="entry name" value="PAC"/>
    <property type="match status" value="2"/>
</dbReference>
<reference evidence="9" key="1">
    <citation type="journal article" date="2019" name="Int. J. Syst. Evol. Microbiol.">
        <title>The Global Catalogue of Microorganisms (GCM) 10K type strain sequencing project: providing services to taxonomists for standard genome sequencing and annotation.</title>
        <authorList>
            <consortium name="The Broad Institute Genomics Platform"/>
            <consortium name="The Broad Institute Genome Sequencing Center for Infectious Disease"/>
            <person name="Wu L."/>
            <person name="Ma J."/>
        </authorList>
    </citation>
    <scope>NUCLEOTIDE SEQUENCE [LARGE SCALE GENOMIC DNA]</scope>
    <source>
        <strain evidence="9">KCTC 52473</strain>
    </source>
</reference>
<evidence type="ECO:0000259" key="6">
    <source>
        <dbReference type="PROSITE" id="PS50113"/>
    </source>
</evidence>
<dbReference type="InterPro" id="IPR013655">
    <property type="entry name" value="PAS_fold_3"/>
</dbReference>
<dbReference type="Pfam" id="PF00015">
    <property type="entry name" value="MCPsignal"/>
    <property type="match status" value="1"/>
</dbReference>
<dbReference type="Gene3D" id="1.10.287.950">
    <property type="entry name" value="Methyl-accepting chemotaxis protein"/>
    <property type="match status" value="1"/>
</dbReference>
<dbReference type="InterPro" id="IPR000700">
    <property type="entry name" value="PAS-assoc_C"/>
</dbReference>
<dbReference type="SMART" id="SM00091">
    <property type="entry name" value="PAS"/>
    <property type="match status" value="2"/>
</dbReference>
<gene>
    <name evidence="8" type="ORF">ACFOHL_04020</name>
</gene>
<dbReference type="Gene3D" id="3.30.450.20">
    <property type="entry name" value="PAS domain"/>
    <property type="match status" value="2"/>
</dbReference>
<dbReference type="PANTHER" id="PTHR43531:SF14">
    <property type="entry name" value="METHYL-ACCEPTING CHEMOTAXIS PROTEIN I-RELATED"/>
    <property type="match status" value="1"/>
</dbReference>
<evidence type="ECO:0000313" key="9">
    <source>
        <dbReference type="Proteomes" id="UP001595478"/>
    </source>
</evidence>
<dbReference type="InterPro" id="IPR004090">
    <property type="entry name" value="Chemotax_Me-accpt_rcpt"/>
</dbReference>
<dbReference type="InterPro" id="IPR001610">
    <property type="entry name" value="PAC"/>
</dbReference>
<dbReference type="Pfam" id="PF08447">
    <property type="entry name" value="PAS_3"/>
    <property type="match status" value="1"/>
</dbReference>
<evidence type="ECO:0000259" key="5">
    <source>
        <dbReference type="PROSITE" id="PS50111"/>
    </source>
</evidence>
<dbReference type="PANTHER" id="PTHR43531">
    <property type="entry name" value="PROTEIN ICFG"/>
    <property type="match status" value="1"/>
</dbReference>
<sequence length="680" mass="74672">MFLNKLFGNSDAQNDALHHSASEKKVEHNAELSAFMLSHTPQVIVDEQGLILKTNQAFNTFTTHNKHHLNALFPGNFESPALNTPIAQLFGQVVSLENMGNGQTISKNAQKEGFSLTLTVTKFKENGSGGLIELIETTEDMHNKTVLHAMHRSQAIIEFSPDGIIKSANENFLKTIGYDLNEIKGQHHKMFAPLELRDSPEYQQFWRNLREGKFFTAEIKRLGKGEKEIWLSASYNPLFNEAGEVVGVIKFATDITEQKLKTIDYRGQIKAINRAQAVIEFNMDGTIIKANEHFLAATGYSMSEIEGKHHKIFVTPEYAKSQEYKALWSNLNAGTFFSDEIERVAKDGTRLWLQASYNPIFDLNGKPYKVVKYATDVTERKQTIEQIKSLISKMTDGDLTGALTLEKENEFYDVAQALNSFITNIRNVMIQIISSSQRTYESASEISQANNDLAGRTELQVNSLREAVDTMQSLSDMITANSGNANQANRLSTDASSIASTGGKLIAEVVSTMGSITESAKKISEIIDVIDGIAFQTNILALNAAVEAARAGEQGRGFAVVASEVRTLAQRSANAAKDIAGLISDSVSKIENGNELVTQSGDTMGKIVKSIKEVTTVIAEIDSASEEQAKGIQNISASIKEIDNMTHKNVTMTEEAAVTSDNMKGQSQALNDLVTGFKLS</sequence>
<comment type="similarity">
    <text evidence="3">Belongs to the methyl-accepting chemotaxis (MCP) protein family.</text>
</comment>
<evidence type="ECO:0000256" key="1">
    <source>
        <dbReference type="ARBA" id="ARBA00022481"/>
    </source>
</evidence>
<dbReference type="Pfam" id="PF08448">
    <property type="entry name" value="PAS_4"/>
    <property type="match status" value="1"/>
</dbReference>
<dbReference type="PROSITE" id="PS50111">
    <property type="entry name" value="CHEMOTAXIS_TRANSDUC_2"/>
    <property type="match status" value="1"/>
</dbReference>
<keyword evidence="9" id="KW-1185">Reference proteome</keyword>
<dbReference type="CDD" id="cd11386">
    <property type="entry name" value="MCP_signal"/>
    <property type="match status" value="1"/>
</dbReference>
<feature type="domain" description="PAC" evidence="6">
    <location>
        <begin position="215"/>
        <end position="267"/>
    </location>
</feature>
<dbReference type="NCBIfam" id="TIGR00229">
    <property type="entry name" value="sensory_box"/>
    <property type="match status" value="2"/>
</dbReference>
<comment type="caution">
    <text evidence="8">The sequence shown here is derived from an EMBL/GenBank/DDBJ whole genome shotgun (WGS) entry which is preliminary data.</text>
</comment>
<feature type="domain" description="Methyl-accepting transducer" evidence="5">
    <location>
        <begin position="435"/>
        <end position="664"/>
    </location>
</feature>
<dbReference type="PROSITE" id="PS50885">
    <property type="entry name" value="HAMP"/>
    <property type="match status" value="1"/>
</dbReference>
<dbReference type="RefSeq" id="WP_376918903.1">
    <property type="nucleotide sequence ID" value="NZ_JBHRSW010000005.1"/>
</dbReference>
<dbReference type="InterPro" id="IPR000014">
    <property type="entry name" value="PAS"/>
</dbReference>
<feature type="domain" description="HAMP" evidence="7">
    <location>
        <begin position="384"/>
        <end position="430"/>
    </location>
</feature>
<evidence type="ECO:0000256" key="4">
    <source>
        <dbReference type="PROSITE-ProRule" id="PRU00284"/>
    </source>
</evidence>
<dbReference type="InterPro" id="IPR035965">
    <property type="entry name" value="PAS-like_dom_sf"/>
</dbReference>
<dbReference type="InterPro" id="IPR051310">
    <property type="entry name" value="MCP_chemotaxis"/>
</dbReference>
<dbReference type="InterPro" id="IPR004089">
    <property type="entry name" value="MCPsignal_dom"/>
</dbReference>
<dbReference type="PROSITE" id="PS50113">
    <property type="entry name" value="PAC"/>
    <property type="match status" value="2"/>
</dbReference>
<keyword evidence="1" id="KW-0488">Methylation</keyword>
<proteinExistence type="inferred from homology"/>
<dbReference type="Pfam" id="PF00672">
    <property type="entry name" value="HAMP"/>
    <property type="match status" value="1"/>
</dbReference>
<evidence type="ECO:0000259" key="7">
    <source>
        <dbReference type="PROSITE" id="PS50885"/>
    </source>
</evidence>
<dbReference type="EMBL" id="JBHRSW010000005">
    <property type="protein sequence ID" value="MFC3120774.1"/>
    <property type="molecule type" value="Genomic_DNA"/>
</dbReference>
<name>A0ABV7FN33_9ALTE</name>
<accession>A0ABV7FN33</accession>
<dbReference type="CDD" id="cd00130">
    <property type="entry name" value="PAS"/>
    <property type="match status" value="2"/>
</dbReference>
<dbReference type="SUPFAM" id="SSF58104">
    <property type="entry name" value="Methyl-accepting chemotaxis protein (MCP) signaling domain"/>
    <property type="match status" value="1"/>
</dbReference>
<dbReference type="PRINTS" id="PR00260">
    <property type="entry name" value="CHEMTRNSDUCR"/>
</dbReference>
<dbReference type="SMART" id="SM00283">
    <property type="entry name" value="MA"/>
    <property type="match status" value="1"/>
</dbReference>
<dbReference type="Proteomes" id="UP001595478">
    <property type="component" value="Unassembled WGS sequence"/>
</dbReference>